<dbReference type="PROSITE" id="PS00798">
    <property type="entry name" value="ALDOKETO_REDUCTASE_1"/>
    <property type="match status" value="1"/>
</dbReference>
<dbReference type="PANTHER" id="PTHR43827:SF13">
    <property type="entry name" value="ALDO_KETO REDUCTASE FAMILY PROTEIN"/>
    <property type="match status" value="1"/>
</dbReference>
<reference evidence="7" key="2">
    <citation type="submission" date="2015-06" db="UniProtKB">
        <authorList>
            <consortium name="EnsemblProtists"/>
        </authorList>
    </citation>
    <scope>IDENTIFICATION</scope>
    <source>
        <strain evidence="7">Pr102</strain>
    </source>
</reference>
<dbReference type="SUPFAM" id="SSF51430">
    <property type="entry name" value="NAD(P)-linked oxidoreductase"/>
    <property type="match status" value="1"/>
</dbReference>
<accession>H3GAS3</accession>
<feature type="site" description="Lowers pKa of active site Tyr" evidence="5">
    <location>
        <position position="78"/>
    </location>
</feature>
<dbReference type="PRINTS" id="PR00069">
    <property type="entry name" value="ALDKETRDTASE"/>
</dbReference>
<protein>
    <recommendedName>
        <fullName evidence="6">NADP-dependent oxidoreductase domain-containing protein</fullName>
    </recommendedName>
</protein>
<dbReference type="CDD" id="cd19071">
    <property type="entry name" value="AKR_AKR1-5-like"/>
    <property type="match status" value="1"/>
</dbReference>
<evidence type="ECO:0000259" key="6">
    <source>
        <dbReference type="Pfam" id="PF00248"/>
    </source>
</evidence>
<keyword evidence="8" id="KW-1185">Reference proteome</keyword>
<dbReference type="VEuPathDB" id="FungiDB:KRP23_2909"/>
<dbReference type="GO" id="GO:0016491">
    <property type="term" value="F:oxidoreductase activity"/>
    <property type="evidence" value="ECO:0007669"/>
    <property type="project" value="UniProtKB-KW"/>
</dbReference>
<feature type="active site" description="Proton donor" evidence="3">
    <location>
        <position position="53"/>
    </location>
</feature>
<feature type="domain" description="NADP-dependent oxidoreductase" evidence="6">
    <location>
        <begin position="29"/>
        <end position="273"/>
    </location>
</feature>
<keyword evidence="2" id="KW-0560">Oxidoreductase</keyword>
<reference evidence="8" key="1">
    <citation type="journal article" date="2006" name="Science">
        <title>Phytophthora genome sequences uncover evolutionary origins and mechanisms of pathogenesis.</title>
        <authorList>
            <person name="Tyler B.M."/>
            <person name="Tripathy S."/>
            <person name="Zhang X."/>
            <person name="Dehal P."/>
            <person name="Jiang R.H."/>
            <person name="Aerts A."/>
            <person name="Arredondo F.D."/>
            <person name="Baxter L."/>
            <person name="Bensasson D."/>
            <person name="Beynon J.L."/>
            <person name="Chapman J."/>
            <person name="Damasceno C.M."/>
            <person name="Dorrance A.E."/>
            <person name="Dou D."/>
            <person name="Dickerman A.W."/>
            <person name="Dubchak I.L."/>
            <person name="Garbelotto M."/>
            <person name="Gijzen M."/>
            <person name="Gordon S.G."/>
            <person name="Govers F."/>
            <person name="Grunwald N.J."/>
            <person name="Huang W."/>
            <person name="Ivors K.L."/>
            <person name="Jones R.W."/>
            <person name="Kamoun S."/>
            <person name="Krampis K."/>
            <person name="Lamour K.H."/>
            <person name="Lee M.K."/>
            <person name="McDonald W.H."/>
            <person name="Medina M."/>
            <person name="Meijer H.J."/>
            <person name="Nordberg E.K."/>
            <person name="Maclean D.J."/>
            <person name="Ospina-Giraldo M.D."/>
            <person name="Morris P.F."/>
            <person name="Phuntumart V."/>
            <person name="Putnam N.H."/>
            <person name="Rash S."/>
            <person name="Rose J.K."/>
            <person name="Sakihama Y."/>
            <person name="Salamov A.A."/>
            <person name="Savidor A."/>
            <person name="Scheuring C.F."/>
            <person name="Smith B.M."/>
            <person name="Sobral B.W."/>
            <person name="Terry A."/>
            <person name="Torto-Alalibo T.A."/>
            <person name="Win J."/>
            <person name="Xu Z."/>
            <person name="Zhang H."/>
            <person name="Grigoriev I.V."/>
            <person name="Rokhsar D.S."/>
            <person name="Boore J.L."/>
        </authorList>
    </citation>
    <scope>NUCLEOTIDE SEQUENCE [LARGE SCALE GENOMIC DNA]</scope>
    <source>
        <strain evidence="8">Pr102</strain>
    </source>
</reference>
<dbReference type="EnsemblProtists" id="Phyra72284">
    <property type="protein sequence ID" value="Phyra72284"/>
    <property type="gene ID" value="Phyra72284"/>
</dbReference>
<evidence type="ECO:0000313" key="7">
    <source>
        <dbReference type="EnsemblProtists" id="Phyra72284"/>
    </source>
</evidence>
<dbReference type="PIRSF" id="PIRSF000097">
    <property type="entry name" value="AKR"/>
    <property type="match status" value="1"/>
</dbReference>
<dbReference type="InterPro" id="IPR020471">
    <property type="entry name" value="AKR"/>
</dbReference>
<dbReference type="InterPro" id="IPR018170">
    <property type="entry name" value="Aldo/ket_reductase_CS"/>
</dbReference>
<dbReference type="InParanoid" id="H3GAS3"/>
<evidence type="ECO:0000256" key="4">
    <source>
        <dbReference type="PIRSR" id="PIRSR000097-2"/>
    </source>
</evidence>
<dbReference type="InterPro" id="IPR036812">
    <property type="entry name" value="NAD(P)_OxRdtase_dom_sf"/>
</dbReference>
<name>H3GAS3_PHYRM</name>
<feature type="binding site" evidence="4">
    <location>
        <position position="122"/>
    </location>
    <ligand>
        <name>substrate</name>
    </ligand>
</feature>
<evidence type="ECO:0000256" key="3">
    <source>
        <dbReference type="PIRSR" id="PIRSR000097-1"/>
    </source>
</evidence>
<evidence type="ECO:0000256" key="2">
    <source>
        <dbReference type="ARBA" id="ARBA00023002"/>
    </source>
</evidence>
<dbReference type="STRING" id="164328.H3GAS3"/>
<dbReference type="VEuPathDB" id="FungiDB:KRP22_14881"/>
<dbReference type="EMBL" id="DS566127">
    <property type="status" value="NOT_ANNOTATED_CDS"/>
    <property type="molecule type" value="Genomic_DNA"/>
</dbReference>
<dbReference type="OMA" id="ACATNQV"/>
<dbReference type="HOGENOM" id="CLU_023205_0_1_1"/>
<evidence type="ECO:0000256" key="5">
    <source>
        <dbReference type="PIRSR" id="PIRSR000097-3"/>
    </source>
</evidence>
<comment type="similarity">
    <text evidence="1">Belongs to the aldo/keto reductase family.</text>
</comment>
<dbReference type="FunFam" id="3.20.20.100:FF:000015">
    <property type="entry name" value="Oxidoreductase, aldo/keto reductase family"/>
    <property type="match status" value="1"/>
</dbReference>
<dbReference type="Proteomes" id="UP000005238">
    <property type="component" value="Unassembled WGS sequence"/>
</dbReference>
<sequence length="293" mass="32553">MSSFVQSKLLPSGHSIPAVALGVLHSQPGPEAYNAVLTALKLGYRHIDTATAYQNESDVGKAIRDSGIPREEIFVTSKYFEVSWIPFSTTAREPWSYQGVVDGVRESNRKLGLEYIDLYLLHAPCDSATRAEAWRALEDMQTEGLVRDIGVSNFGEKHLVELSKTWRVKPAVNQVELHPWLARPDTVKYCESQGILMEAYSPLARAKKIDDPVITEVANDLNATPAQVMIAWSLAKGFIPLPKSVTESRMKSNLESAKLELSVEQVTKLDSLDSDFVIGWDPIKDIYALSSNF</sequence>
<dbReference type="Pfam" id="PF00248">
    <property type="entry name" value="Aldo_ket_red"/>
    <property type="match status" value="1"/>
</dbReference>
<organism evidence="7 8">
    <name type="scientific">Phytophthora ramorum</name>
    <name type="common">Sudden oak death agent</name>
    <dbReference type="NCBI Taxonomy" id="164328"/>
    <lineage>
        <taxon>Eukaryota</taxon>
        <taxon>Sar</taxon>
        <taxon>Stramenopiles</taxon>
        <taxon>Oomycota</taxon>
        <taxon>Peronosporomycetes</taxon>
        <taxon>Peronosporales</taxon>
        <taxon>Peronosporaceae</taxon>
        <taxon>Phytophthora</taxon>
    </lineage>
</organism>
<dbReference type="InterPro" id="IPR023210">
    <property type="entry name" value="NADP_OxRdtase_dom"/>
</dbReference>
<dbReference type="Gene3D" id="3.20.20.100">
    <property type="entry name" value="NADP-dependent oxidoreductase domain"/>
    <property type="match status" value="1"/>
</dbReference>
<dbReference type="PANTHER" id="PTHR43827">
    <property type="entry name" value="2,5-DIKETO-D-GLUCONIC ACID REDUCTASE"/>
    <property type="match status" value="1"/>
</dbReference>
<dbReference type="eggNOG" id="KOG1577">
    <property type="taxonomic scope" value="Eukaryota"/>
</dbReference>
<evidence type="ECO:0000313" key="8">
    <source>
        <dbReference type="Proteomes" id="UP000005238"/>
    </source>
</evidence>
<proteinExistence type="inferred from homology"/>
<dbReference type="PROSITE" id="PS00062">
    <property type="entry name" value="ALDOKETO_REDUCTASE_2"/>
    <property type="match status" value="1"/>
</dbReference>
<evidence type="ECO:0000256" key="1">
    <source>
        <dbReference type="ARBA" id="ARBA00007905"/>
    </source>
</evidence>
<dbReference type="AlphaFoldDB" id="H3GAS3"/>